<keyword evidence="2" id="KW-1185">Reference proteome</keyword>
<evidence type="ECO:0000313" key="2">
    <source>
        <dbReference type="Proteomes" id="UP000231701"/>
    </source>
</evidence>
<reference evidence="1 2" key="1">
    <citation type="submission" date="2016-12" db="EMBL/GenBank/DDBJ databases">
        <title>Isolation and genomic insights into novel planktonic Zetaproteobacteria from stratified waters of the Chesapeake Bay.</title>
        <authorList>
            <person name="McAllister S.M."/>
            <person name="Kato S."/>
            <person name="Chan C.S."/>
            <person name="Chiu B.K."/>
            <person name="Field E.K."/>
        </authorList>
    </citation>
    <scope>NUCLEOTIDE SEQUENCE [LARGE SCALE GENOMIC DNA]</scope>
    <source>
        <strain evidence="1 2">CP-5</strain>
    </source>
</reference>
<proteinExistence type="predicted"/>
<accession>A0A2K8KXG8</accession>
<protein>
    <submittedName>
        <fullName evidence="1">Uncharacterized protein</fullName>
    </submittedName>
</protein>
<name>A0A2K8KXG8_MARES</name>
<dbReference type="EMBL" id="CP018799">
    <property type="protein sequence ID" value="ATX79635.1"/>
    <property type="molecule type" value="Genomic_DNA"/>
</dbReference>
<dbReference type="KEGG" id="maes:Ga0123461_1216"/>
<evidence type="ECO:0000313" key="1">
    <source>
        <dbReference type="EMBL" id="ATX79635.1"/>
    </source>
</evidence>
<dbReference type="OrthoDB" id="5292308at2"/>
<dbReference type="AlphaFoldDB" id="A0A2K8KXG8"/>
<sequence>MKLCFSIDALSASGARAWRLLENQRWRECIYSEPLKDGDARVTDKKTAEDWSGRRLERDKELVLVPKKKAGTFDFLMRGTFAHAVLHRDSSAPLPDKTQMLECIAALNPGTPWLLYLTVAGHFTALDSSSTPMISNLDIAVRGEIASSGDYIGPRASRDEKMMDELYRQFLAGWLDHLNSSNMNVFVPDAEKLKDEADYIEAIRNWQCESAA</sequence>
<dbReference type="Proteomes" id="UP000231701">
    <property type="component" value="Chromosome"/>
</dbReference>
<dbReference type="RefSeq" id="WP_100277506.1">
    <property type="nucleotide sequence ID" value="NZ_CP018799.1"/>
</dbReference>
<organism evidence="1 2">
    <name type="scientific">Mariprofundus aestuarium</name>
    <dbReference type="NCBI Taxonomy" id="1921086"/>
    <lineage>
        <taxon>Bacteria</taxon>
        <taxon>Pseudomonadati</taxon>
        <taxon>Pseudomonadota</taxon>
        <taxon>Candidatius Mariprofundia</taxon>
        <taxon>Mariprofundales</taxon>
        <taxon>Mariprofundaceae</taxon>
        <taxon>Mariprofundus</taxon>
    </lineage>
</organism>
<gene>
    <name evidence="1" type="ORF">Ga0123461_1216</name>
</gene>